<evidence type="ECO:0008006" key="3">
    <source>
        <dbReference type="Google" id="ProtNLM"/>
    </source>
</evidence>
<accession>A0A853C1K4</accession>
<dbReference type="SUPFAM" id="SSF52540">
    <property type="entry name" value="P-loop containing nucleoside triphosphate hydrolases"/>
    <property type="match status" value="1"/>
</dbReference>
<dbReference type="InterPro" id="IPR027417">
    <property type="entry name" value="P-loop_NTPase"/>
</dbReference>
<keyword evidence="2" id="KW-1185">Reference proteome</keyword>
<protein>
    <recommendedName>
        <fullName evidence="3">Sulfotransferase family protein</fullName>
    </recommendedName>
</protein>
<comment type="caution">
    <text evidence="1">The sequence shown here is derived from an EMBL/GenBank/DDBJ whole genome shotgun (WGS) entry which is preliminary data.</text>
</comment>
<name>A0A853C1K4_9ACTN</name>
<dbReference type="RefSeq" id="WP_179667071.1">
    <property type="nucleotide sequence ID" value="NZ_JACCFP010000001.1"/>
</dbReference>
<organism evidence="1 2">
    <name type="scientific">Nocardioides thalensis</name>
    <dbReference type="NCBI Taxonomy" id="1914755"/>
    <lineage>
        <taxon>Bacteria</taxon>
        <taxon>Bacillati</taxon>
        <taxon>Actinomycetota</taxon>
        <taxon>Actinomycetes</taxon>
        <taxon>Propionibacteriales</taxon>
        <taxon>Nocardioidaceae</taxon>
        <taxon>Nocardioides</taxon>
    </lineage>
</organism>
<reference evidence="1 2" key="1">
    <citation type="submission" date="2020-07" db="EMBL/GenBank/DDBJ databases">
        <title>Sequencing the genomes of 1000 actinobacteria strains.</title>
        <authorList>
            <person name="Klenk H.-P."/>
        </authorList>
    </citation>
    <scope>NUCLEOTIDE SEQUENCE [LARGE SCALE GENOMIC DNA]</scope>
    <source>
        <strain evidence="1 2">DSM 103833</strain>
    </source>
</reference>
<evidence type="ECO:0000313" key="2">
    <source>
        <dbReference type="Proteomes" id="UP000530424"/>
    </source>
</evidence>
<evidence type="ECO:0000313" key="1">
    <source>
        <dbReference type="EMBL" id="NYJ00488.1"/>
    </source>
</evidence>
<dbReference type="EMBL" id="JACCFP010000001">
    <property type="protein sequence ID" value="NYJ00488.1"/>
    <property type="molecule type" value="Genomic_DNA"/>
</dbReference>
<gene>
    <name evidence="1" type="ORF">HNR19_001186</name>
</gene>
<proteinExistence type="predicted"/>
<dbReference type="AlphaFoldDB" id="A0A853C1K4"/>
<dbReference type="Proteomes" id="UP000530424">
    <property type="component" value="Unassembled WGS sequence"/>
</dbReference>
<sequence>MAKRVVLHVGTMKSGTSYLQAMLFAQQERLAAAGVLVPGKVWGDQVAAVQHAISKGGPRHHWEAMTAEINAHPGDAVISMEFLGPARPPAAARVLEPFAGTPVEIVVTARDLNRTLVSLWQETVQNGRSWTWEDYYAAARDAAPGSDRGHEDRATPAGTFWRQQHLVRILGDWADRVGTDNVTLVTLPHPGAPSSTLTERFAEATGFPIDPSLPVPRANESLGLASALVLRELNEALDAHDLAWPQGQRLRKQVIAKTALAALAKEEPRLGLQVADWVRTQTEATVAEVGNLGVRVVGDLADLDPVDVPGITPAEVDVALIARAAQTALAASVVDKLKS</sequence>